<dbReference type="STRING" id="4795.A0A225UH90"/>
<evidence type="ECO:0000256" key="2">
    <source>
        <dbReference type="ARBA" id="ARBA00022771"/>
    </source>
</evidence>
<keyword evidence="3" id="KW-0862">Zinc</keyword>
<proteinExistence type="predicted"/>
<dbReference type="AlphaFoldDB" id="A0A225UH90"/>
<keyword evidence="2 4" id="KW-0863">Zinc-finger</keyword>
<keyword evidence="1" id="KW-0479">Metal-binding</keyword>
<comment type="caution">
    <text evidence="7">The sequence shown here is derived from an EMBL/GenBank/DDBJ whole genome shotgun (WGS) entry which is preliminary data.</text>
</comment>
<evidence type="ECO:0000259" key="6">
    <source>
        <dbReference type="PROSITE" id="PS50966"/>
    </source>
</evidence>
<evidence type="ECO:0000313" key="8">
    <source>
        <dbReference type="Proteomes" id="UP000198211"/>
    </source>
</evidence>
<dbReference type="InterPro" id="IPR007527">
    <property type="entry name" value="Znf_SWIM"/>
</dbReference>
<dbReference type="PROSITE" id="PS50966">
    <property type="entry name" value="ZF_SWIM"/>
    <property type="match status" value="1"/>
</dbReference>
<feature type="compositionally biased region" description="Basic residues" evidence="5">
    <location>
        <begin position="252"/>
        <end position="272"/>
    </location>
</feature>
<evidence type="ECO:0000256" key="3">
    <source>
        <dbReference type="ARBA" id="ARBA00022833"/>
    </source>
</evidence>
<dbReference type="EMBL" id="NBNE01020131">
    <property type="protein sequence ID" value="OWY91489.1"/>
    <property type="molecule type" value="Genomic_DNA"/>
</dbReference>
<protein>
    <recommendedName>
        <fullName evidence="6">SWIM-type domain-containing protein</fullName>
    </recommendedName>
</protein>
<evidence type="ECO:0000256" key="1">
    <source>
        <dbReference type="ARBA" id="ARBA00022723"/>
    </source>
</evidence>
<dbReference type="OrthoDB" id="128916at2759"/>
<evidence type="ECO:0000313" key="7">
    <source>
        <dbReference type="EMBL" id="OWY91489.1"/>
    </source>
</evidence>
<gene>
    <name evidence="7" type="ORF">PHMEG_00039918</name>
</gene>
<accession>A0A225UH90</accession>
<dbReference type="SMART" id="SM00575">
    <property type="entry name" value="ZnF_PMZ"/>
    <property type="match status" value="1"/>
</dbReference>
<sequence length="272" mass="31068">LTNSERGLISSMADSDCENDFDMYRAELECTNPRAAEYLDGIDRVNWVKYAYLDHYHIPTYSEATSNLSEQANNWIGTDCRSAKPLDAFNLFMLKLNERASNMRQQAAQWADVYGEDELVPFLSDRRVQLTAAFNYCQITPCLEGSYMVRYLGPTKRDGFIHPWRHVDIPGRRCTCGGWEDFEFPCVHAVSAAIAEGSRIDSLYDKDRLSIRHFTASYTQRFVPLPVDGKIYIDTSLKLPALQIKPQEKGKRGLKPGPKPKHKRRKSKGSKT</sequence>
<dbReference type="InterPro" id="IPR006564">
    <property type="entry name" value="Znf_PMZ"/>
</dbReference>
<keyword evidence="8" id="KW-1185">Reference proteome</keyword>
<evidence type="ECO:0000256" key="4">
    <source>
        <dbReference type="PROSITE-ProRule" id="PRU00325"/>
    </source>
</evidence>
<dbReference type="Pfam" id="PF04434">
    <property type="entry name" value="SWIM"/>
    <property type="match status" value="1"/>
</dbReference>
<name>A0A225UH90_9STRA</name>
<evidence type="ECO:0000256" key="5">
    <source>
        <dbReference type="SAM" id="MobiDB-lite"/>
    </source>
</evidence>
<reference evidence="8" key="1">
    <citation type="submission" date="2017-03" db="EMBL/GenBank/DDBJ databases">
        <title>Phytopthora megakarya and P. palmivora, two closely related causual agents of cacao black pod achieved similar genome size and gene model numbers by different mechanisms.</title>
        <authorList>
            <person name="Ali S."/>
            <person name="Shao J."/>
            <person name="Larry D.J."/>
            <person name="Kronmiller B."/>
            <person name="Shen D."/>
            <person name="Strem M.D."/>
            <person name="Melnick R.L."/>
            <person name="Guiltinan M.J."/>
            <person name="Tyler B.M."/>
            <person name="Meinhardt L.W."/>
            <person name="Bailey B.A."/>
        </authorList>
    </citation>
    <scope>NUCLEOTIDE SEQUENCE [LARGE SCALE GENOMIC DNA]</scope>
    <source>
        <strain evidence="8">zdho120</strain>
    </source>
</reference>
<feature type="non-terminal residue" evidence="7">
    <location>
        <position position="1"/>
    </location>
</feature>
<dbReference type="GO" id="GO:0008270">
    <property type="term" value="F:zinc ion binding"/>
    <property type="evidence" value="ECO:0007669"/>
    <property type="project" value="UniProtKB-KW"/>
</dbReference>
<feature type="domain" description="SWIM-type" evidence="6">
    <location>
        <begin position="165"/>
        <end position="197"/>
    </location>
</feature>
<organism evidence="7 8">
    <name type="scientific">Phytophthora megakarya</name>
    <dbReference type="NCBI Taxonomy" id="4795"/>
    <lineage>
        <taxon>Eukaryota</taxon>
        <taxon>Sar</taxon>
        <taxon>Stramenopiles</taxon>
        <taxon>Oomycota</taxon>
        <taxon>Peronosporomycetes</taxon>
        <taxon>Peronosporales</taxon>
        <taxon>Peronosporaceae</taxon>
        <taxon>Phytophthora</taxon>
    </lineage>
</organism>
<feature type="region of interest" description="Disordered" evidence="5">
    <location>
        <begin position="244"/>
        <end position="272"/>
    </location>
</feature>
<dbReference type="Proteomes" id="UP000198211">
    <property type="component" value="Unassembled WGS sequence"/>
</dbReference>